<dbReference type="EC" id="5.6.2.3" evidence="3"/>
<dbReference type="Pfam" id="PF14490">
    <property type="entry name" value="HHH_RecD2"/>
    <property type="match status" value="1"/>
</dbReference>
<dbReference type="Pfam" id="PF13538">
    <property type="entry name" value="UvrD_C_2"/>
    <property type="match status" value="1"/>
</dbReference>
<gene>
    <name evidence="3" type="primary">recD2</name>
    <name evidence="5" type="ORF">VLK81_03625</name>
</gene>
<dbReference type="InterPro" id="IPR041451">
    <property type="entry name" value="RecD2_SH13"/>
</dbReference>
<dbReference type="InterPro" id="IPR006345">
    <property type="entry name" value="RecD2"/>
</dbReference>
<accession>A0AAW9MW07</accession>
<dbReference type="InterPro" id="IPR050534">
    <property type="entry name" value="Coronavir_polyprotein_1ab"/>
</dbReference>
<evidence type="ECO:0000256" key="3">
    <source>
        <dbReference type="HAMAP-Rule" id="MF_01488"/>
    </source>
</evidence>
<keyword evidence="3 5" id="KW-0347">Helicase</keyword>
<dbReference type="InterPro" id="IPR027785">
    <property type="entry name" value="UvrD-like_helicase_C"/>
</dbReference>
<comment type="similarity">
    <text evidence="3">Belongs to the RecD family. RecD2 subfamily.</text>
</comment>
<comment type="caution">
    <text evidence="5">The sequence shown here is derived from an EMBL/GenBank/DDBJ whole genome shotgun (WGS) entry which is preliminary data.</text>
</comment>
<dbReference type="PANTHER" id="PTHR43788:SF6">
    <property type="entry name" value="DNA HELICASE B"/>
    <property type="match status" value="1"/>
</dbReference>
<keyword evidence="3" id="KW-0378">Hydrolase</keyword>
<evidence type="ECO:0000256" key="2">
    <source>
        <dbReference type="ARBA" id="ARBA00022840"/>
    </source>
</evidence>
<dbReference type="PANTHER" id="PTHR43788">
    <property type="entry name" value="DNA2/NAM7 HELICASE FAMILY MEMBER"/>
    <property type="match status" value="1"/>
</dbReference>
<dbReference type="CDD" id="cd18809">
    <property type="entry name" value="SF1_C_RecD"/>
    <property type="match status" value="1"/>
</dbReference>
<proteinExistence type="inferred from homology"/>
<dbReference type="Proteomes" id="UP001357733">
    <property type="component" value="Unassembled WGS sequence"/>
</dbReference>
<dbReference type="GO" id="GO:0009338">
    <property type="term" value="C:exodeoxyribonuclease V complex"/>
    <property type="evidence" value="ECO:0007669"/>
    <property type="project" value="TreeGrafter"/>
</dbReference>
<dbReference type="GO" id="GO:0016787">
    <property type="term" value="F:hydrolase activity"/>
    <property type="evidence" value="ECO:0007669"/>
    <property type="project" value="UniProtKB-KW"/>
</dbReference>
<comment type="function">
    <text evidence="3">DNA-dependent ATPase and ATP-dependent 5'-3' DNA helicase. Has no activity on blunt DNA or DNA with 3'-overhangs, requires at least 10 bases of 5'-ssDNA for helicase activity.</text>
</comment>
<dbReference type="HAMAP" id="MF_01488">
    <property type="entry name" value="RecD2"/>
    <property type="match status" value="1"/>
</dbReference>
<dbReference type="Gene3D" id="2.30.30.940">
    <property type="match status" value="1"/>
</dbReference>
<dbReference type="Pfam" id="PF13245">
    <property type="entry name" value="AAA_19"/>
    <property type="match status" value="1"/>
</dbReference>
<evidence type="ECO:0000313" key="5">
    <source>
        <dbReference type="EMBL" id="MEB3429118.1"/>
    </source>
</evidence>
<protein>
    <recommendedName>
        <fullName evidence="3">ATP-dependent RecD2 DNA helicase</fullName>
        <ecNumber evidence="3">5.6.2.3</ecNumber>
    </recommendedName>
    <alternativeName>
        <fullName evidence="3">DNA 5'-3' helicase subunit RecD2</fullName>
    </alternativeName>
</protein>
<keyword evidence="3" id="KW-0238">DNA-binding</keyword>
<dbReference type="SUPFAM" id="SSF52540">
    <property type="entry name" value="P-loop containing nucleoside triphosphate hydrolases"/>
    <property type="match status" value="2"/>
</dbReference>
<dbReference type="GO" id="GO:0005524">
    <property type="term" value="F:ATP binding"/>
    <property type="evidence" value="ECO:0007669"/>
    <property type="project" value="UniProtKB-UniRule"/>
</dbReference>
<dbReference type="Gene3D" id="3.40.50.300">
    <property type="entry name" value="P-loop containing nucleotide triphosphate hydrolases"/>
    <property type="match status" value="2"/>
</dbReference>
<dbReference type="Gene3D" id="1.10.10.2220">
    <property type="match status" value="1"/>
</dbReference>
<dbReference type="Pfam" id="PF18335">
    <property type="entry name" value="SH3_13"/>
    <property type="match status" value="1"/>
</dbReference>
<dbReference type="InterPro" id="IPR003593">
    <property type="entry name" value="AAA+_ATPase"/>
</dbReference>
<dbReference type="Pfam" id="PF23139">
    <property type="entry name" value="OB_YrrC"/>
    <property type="match status" value="1"/>
</dbReference>
<dbReference type="SMART" id="SM00382">
    <property type="entry name" value="AAA"/>
    <property type="match status" value="1"/>
</dbReference>
<keyword evidence="3" id="KW-0413">Isomerase</keyword>
<name>A0AAW9MW07_9FIRM</name>
<dbReference type="CDD" id="cd17933">
    <property type="entry name" value="DEXSc_RecD-like"/>
    <property type="match status" value="1"/>
</dbReference>
<dbReference type="GO" id="GO:0003677">
    <property type="term" value="F:DNA binding"/>
    <property type="evidence" value="ECO:0007669"/>
    <property type="project" value="UniProtKB-UniRule"/>
</dbReference>
<feature type="binding site" evidence="3">
    <location>
        <begin position="336"/>
        <end position="340"/>
    </location>
    <ligand>
        <name>ATP</name>
        <dbReference type="ChEBI" id="CHEBI:30616"/>
    </ligand>
</feature>
<evidence type="ECO:0000259" key="4">
    <source>
        <dbReference type="SMART" id="SM00382"/>
    </source>
</evidence>
<dbReference type="GO" id="GO:0017116">
    <property type="term" value="F:single-stranded DNA helicase activity"/>
    <property type="evidence" value="ECO:0007669"/>
    <property type="project" value="TreeGrafter"/>
</dbReference>
<organism evidence="5 6">
    <name type="scientific">Citroniella saccharovorans</name>
    <dbReference type="NCBI Taxonomy" id="2053367"/>
    <lineage>
        <taxon>Bacteria</taxon>
        <taxon>Bacillati</taxon>
        <taxon>Bacillota</taxon>
        <taxon>Tissierellia</taxon>
        <taxon>Tissierellales</taxon>
        <taxon>Peptoniphilaceae</taxon>
        <taxon>Citroniella</taxon>
    </lineage>
</organism>
<sequence length="736" mass="83846">MIEIYGRIKSIIFHNEENGYTVAKFESDDEEITVVGSFFAAENGFYKLTGDFTYHDKFGEQFHFVEIEKDVPKDEFGIIAYLSSGTFPYIGKKTAEKIVEKFGVNTLELLEENPYILNGIKGLGKKRVSKIASVIIDNRSKRKTLYALTSLGLSMELSNQIYKEFLEKSYDIVKSNPYSLIGVIKGVGFSKADEIALRLGEEKDSRRRIKEAIKYILSSSASRSQDTFIFENELKESLLSLTSASEDKLSDTLLDMQLNGEVISEEIDGKRVYFDRHLYKAEDISASKLLQIYYDKKAVLNIDYDEKELEFLDSIQKEAVLEVFKNKITVITGGPGTGKTTILKHISQIAVKNNLIVELCAPTGKASKRLSEATGLKAQTIHRLLKYGVDEDGNLSFQMNRENPLIADLVIVDEASMLDIILFQKLLESFNYDIDENGRPIIRTRLILVGDISQLPSVGPGNVLKDIIKTKIAKVIRLKNIYRQKKNSNIAINAHKINEGLYPSLNEKGKDFFFIDTYSEDETLTVILDLVQNRLRNFYKIDPIRDIQILTFSKRGMLGSKALNESLKIALNPSKEYIEYKDYTFSIGDKLMQIVNDYNIKDEDGELGVFNGDSGRVCEIDKENETLKVKFDDGRIVKYDKKNLANLSYSYAITVHKSQGSEFDYCIIPCENTSVLLLNRNLIYTAITRAKKFVCLVGKREILKRMIDNNHEERRNSSLAYRIKKKYKMTKGTLYD</sequence>
<dbReference type="Gene3D" id="1.10.150.20">
    <property type="entry name" value="5' to 3' exonuclease, C-terminal subdomain"/>
    <property type="match status" value="1"/>
</dbReference>
<dbReference type="AlphaFoldDB" id="A0AAW9MW07"/>
<dbReference type="EMBL" id="JAYKOT010000003">
    <property type="protein sequence ID" value="MEB3429118.1"/>
    <property type="molecule type" value="Genomic_DNA"/>
</dbReference>
<comment type="catalytic activity">
    <reaction evidence="3">
        <text>ATP + H2O = ADP + phosphate + H(+)</text>
        <dbReference type="Rhea" id="RHEA:13065"/>
        <dbReference type="ChEBI" id="CHEBI:15377"/>
        <dbReference type="ChEBI" id="CHEBI:15378"/>
        <dbReference type="ChEBI" id="CHEBI:30616"/>
        <dbReference type="ChEBI" id="CHEBI:43474"/>
        <dbReference type="ChEBI" id="CHEBI:456216"/>
        <dbReference type="EC" id="5.6.2.3"/>
    </reaction>
</comment>
<feature type="domain" description="AAA+ ATPase" evidence="4">
    <location>
        <begin position="325"/>
        <end position="453"/>
    </location>
</feature>
<dbReference type="InterPro" id="IPR027417">
    <property type="entry name" value="P-loop_NTPase"/>
</dbReference>
<dbReference type="NCBIfam" id="TIGR01448">
    <property type="entry name" value="recD_rel"/>
    <property type="match status" value="1"/>
</dbReference>
<dbReference type="InterPro" id="IPR055446">
    <property type="entry name" value="RecD2_N_OB"/>
</dbReference>
<dbReference type="GO" id="GO:0006310">
    <property type="term" value="P:DNA recombination"/>
    <property type="evidence" value="ECO:0007669"/>
    <property type="project" value="InterPro"/>
</dbReference>
<keyword evidence="2 3" id="KW-0067">ATP-binding</keyword>
<evidence type="ECO:0000313" key="6">
    <source>
        <dbReference type="Proteomes" id="UP001357733"/>
    </source>
</evidence>
<keyword evidence="6" id="KW-1185">Reference proteome</keyword>
<dbReference type="InterPro" id="IPR029493">
    <property type="entry name" value="RecD2-like_HHH"/>
</dbReference>
<dbReference type="GO" id="GO:0043139">
    <property type="term" value="F:5'-3' DNA helicase activity"/>
    <property type="evidence" value="ECO:0007669"/>
    <property type="project" value="UniProtKB-UniRule"/>
</dbReference>
<dbReference type="RefSeq" id="WP_324619278.1">
    <property type="nucleotide sequence ID" value="NZ_JAYKOT010000003.1"/>
</dbReference>
<evidence type="ECO:0000256" key="1">
    <source>
        <dbReference type="ARBA" id="ARBA00022741"/>
    </source>
</evidence>
<reference evidence="5 6" key="1">
    <citation type="submission" date="2024-01" db="EMBL/GenBank/DDBJ databases">
        <title>Complete genome sequence of Citroniella saccharovorans strain M6.X9, isolated from human fecal sample.</title>
        <authorList>
            <person name="Cheng G."/>
            <person name="Westerholm M."/>
            <person name="Schnurer A."/>
        </authorList>
    </citation>
    <scope>NUCLEOTIDE SEQUENCE [LARGE SCALE GENOMIC DNA]</scope>
    <source>
        <strain evidence="5 6">DSM 29873</strain>
    </source>
</reference>
<keyword evidence="1 3" id="KW-0547">Nucleotide-binding</keyword>